<proteinExistence type="predicted"/>
<reference evidence="1" key="1">
    <citation type="journal article" date="2019" name="bioRxiv">
        <title>The Genome of the Zebra Mussel, Dreissena polymorpha: A Resource for Invasive Species Research.</title>
        <authorList>
            <person name="McCartney M.A."/>
            <person name="Auch B."/>
            <person name="Kono T."/>
            <person name="Mallez S."/>
            <person name="Zhang Y."/>
            <person name="Obille A."/>
            <person name="Becker A."/>
            <person name="Abrahante J.E."/>
            <person name="Garbe J."/>
            <person name="Badalamenti J.P."/>
            <person name="Herman A."/>
            <person name="Mangelson H."/>
            <person name="Liachko I."/>
            <person name="Sullivan S."/>
            <person name="Sone E.D."/>
            <person name="Koren S."/>
            <person name="Silverstein K.A.T."/>
            <person name="Beckman K.B."/>
            <person name="Gohl D.M."/>
        </authorList>
    </citation>
    <scope>NUCLEOTIDE SEQUENCE</scope>
    <source>
        <strain evidence="1">Duluth1</strain>
        <tissue evidence="1">Whole animal</tissue>
    </source>
</reference>
<name>A0A9D4HJF4_DREPO</name>
<dbReference type="Proteomes" id="UP000828390">
    <property type="component" value="Unassembled WGS sequence"/>
</dbReference>
<gene>
    <name evidence="1" type="ORF">DPMN_062508</name>
</gene>
<dbReference type="EMBL" id="JAIWYP010000013">
    <property type="protein sequence ID" value="KAH3719658.1"/>
    <property type="molecule type" value="Genomic_DNA"/>
</dbReference>
<keyword evidence="2" id="KW-1185">Reference proteome</keyword>
<evidence type="ECO:0000313" key="2">
    <source>
        <dbReference type="Proteomes" id="UP000828390"/>
    </source>
</evidence>
<organism evidence="1 2">
    <name type="scientific">Dreissena polymorpha</name>
    <name type="common">Zebra mussel</name>
    <name type="synonym">Mytilus polymorpha</name>
    <dbReference type="NCBI Taxonomy" id="45954"/>
    <lineage>
        <taxon>Eukaryota</taxon>
        <taxon>Metazoa</taxon>
        <taxon>Spiralia</taxon>
        <taxon>Lophotrochozoa</taxon>
        <taxon>Mollusca</taxon>
        <taxon>Bivalvia</taxon>
        <taxon>Autobranchia</taxon>
        <taxon>Heteroconchia</taxon>
        <taxon>Euheterodonta</taxon>
        <taxon>Imparidentia</taxon>
        <taxon>Neoheterodontei</taxon>
        <taxon>Myida</taxon>
        <taxon>Dreissenoidea</taxon>
        <taxon>Dreissenidae</taxon>
        <taxon>Dreissena</taxon>
    </lineage>
</organism>
<sequence length="76" mass="8375">MSVRLGLPGPGISRHHLHGQVSIVYVGATRFTWSRYLTAQSSRSNVYCLCQCDSVYLAQVPNCTILTVKCLLSMSV</sequence>
<evidence type="ECO:0000313" key="1">
    <source>
        <dbReference type="EMBL" id="KAH3719658.1"/>
    </source>
</evidence>
<accession>A0A9D4HJF4</accession>
<comment type="caution">
    <text evidence="1">The sequence shown here is derived from an EMBL/GenBank/DDBJ whole genome shotgun (WGS) entry which is preliminary data.</text>
</comment>
<protein>
    <submittedName>
        <fullName evidence="1">Uncharacterized protein</fullName>
    </submittedName>
</protein>
<reference evidence="1" key="2">
    <citation type="submission" date="2020-11" db="EMBL/GenBank/DDBJ databases">
        <authorList>
            <person name="McCartney M.A."/>
            <person name="Auch B."/>
            <person name="Kono T."/>
            <person name="Mallez S."/>
            <person name="Becker A."/>
            <person name="Gohl D.M."/>
            <person name="Silverstein K.A.T."/>
            <person name="Koren S."/>
            <person name="Bechman K.B."/>
            <person name="Herman A."/>
            <person name="Abrahante J.E."/>
            <person name="Garbe J."/>
        </authorList>
    </citation>
    <scope>NUCLEOTIDE SEQUENCE</scope>
    <source>
        <strain evidence="1">Duluth1</strain>
        <tissue evidence="1">Whole animal</tissue>
    </source>
</reference>
<dbReference type="AlphaFoldDB" id="A0A9D4HJF4"/>